<dbReference type="HOGENOM" id="CLU_055345_0_0_1"/>
<dbReference type="GO" id="GO:0004190">
    <property type="term" value="F:aspartic-type endopeptidase activity"/>
    <property type="evidence" value="ECO:0007669"/>
    <property type="project" value="InterPro"/>
</dbReference>
<name>B4NV67_DROSI</name>
<dbReference type="InterPro" id="IPR021109">
    <property type="entry name" value="Peptidase_aspartic_dom_sf"/>
</dbReference>
<reference evidence="2 3" key="1">
    <citation type="journal article" date="2007" name="Nature">
        <title>Evolution of genes and genomes on the Drosophila phylogeny.</title>
        <authorList>
            <consortium name="Drosophila 12 Genomes Consortium"/>
            <person name="Clark A.G."/>
            <person name="Eisen M.B."/>
            <person name="Smith D.R."/>
            <person name="Bergman C.M."/>
            <person name="Oliver B."/>
            <person name="Markow T.A."/>
            <person name="Kaufman T.C."/>
            <person name="Kellis M."/>
            <person name="Gelbart W."/>
            <person name="Iyer V.N."/>
            <person name="Pollard D.A."/>
            <person name="Sackton T.B."/>
            <person name="Larracuente A.M."/>
            <person name="Singh N.D."/>
            <person name="Abad J.P."/>
            <person name="Abt D.N."/>
            <person name="Adryan B."/>
            <person name="Aguade M."/>
            <person name="Akashi H."/>
            <person name="Anderson W.W."/>
            <person name="Aquadro C.F."/>
            <person name="Ardell D.H."/>
            <person name="Arguello R."/>
            <person name="Artieri C.G."/>
            <person name="Barbash D.A."/>
            <person name="Barker D."/>
            <person name="Barsanti P."/>
            <person name="Batterham P."/>
            <person name="Batzoglou S."/>
            <person name="Begun D."/>
            <person name="Bhutkar A."/>
            <person name="Blanco E."/>
            <person name="Bosak S.A."/>
            <person name="Bradley R.K."/>
            <person name="Brand A.D."/>
            <person name="Brent M.R."/>
            <person name="Brooks A.N."/>
            <person name="Brown R.H."/>
            <person name="Butlin R.K."/>
            <person name="Caggese C."/>
            <person name="Calvi B.R."/>
            <person name="Bernardo de Carvalho A."/>
            <person name="Caspi A."/>
            <person name="Castrezana S."/>
            <person name="Celniker S.E."/>
            <person name="Chang J.L."/>
            <person name="Chapple C."/>
            <person name="Chatterji S."/>
            <person name="Chinwalla A."/>
            <person name="Civetta A."/>
            <person name="Clifton S.W."/>
            <person name="Comeron J.M."/>
            <person name="Costello J.C."/>
            <person name="Coyne J.A."/>
            <person name="Daub J."/>
            <person name="David R.G."/>
            <person name="Delcher A.L."/>
            <person name="Delehaunty K."/>
            <person name="Do C.B."/>
            <person name="Ebling H."/>
            <person name="Edwards K."/>
            <person name="Eickbush T."/>
            <person name="Evans J.D."/>
            <person name="Filipski A."/>
            <person name="Findeiss S."/>
            <person name="Freyhult E."/>
            <person name="Fulton L."/>
            <person name="Fulton R."/>
            <person name="Garcia A.C."/>
            <person name="Gardiner A."/>
            <person name="Garfield D.A."/>
            <person name="Garvin B.E."/>
            <person name="Gibson G."/>
            <person name="Gilbert D."/>
            <person name="Gnerre S."/>
            <person name="Godfrey J."/>
            <person name="Good R."/>
            <person name="Gotea V."/>
            <person name="Gravely B."/>
            <person name="Greenberg A.J."/>
            <person name="Griffiths-Jones S."/>
            <person name="Gross S."/>
            <person name="Guigo R."/>
            <person name="Gustafson E.A."/>
            <person name="Haerty W."/>
            <person name="Hahn M.W."/>
            <person name="Halligan D.L."/>
            <person name="Halpern A.L."/>
            <person name="Halter G.M."/>
            <person name="Han M.V."/>
            <person name="Heger A."/>
            <person name="Hillier L."/>
            <person name="Hinrichs A.S."/>
            <person name="Holmes I."/>
            <person name="Hoskins R.A."/>
            <person name="Hubisz M.J."/>
            <person name="Hultmark D."/>
            <person name="Huntley M.A."/>
            <person name="Jaffe D.B."/>
            <person name="Jagadeeshan S."/>
            <person name="Jeck W.R."/>
            <person name="Johnson J."/>
            <person name="Jones C.D."/>
            <person name="Jordan W.C."/>
            <person name="Karpen G.H."/>
            <person name="Kataoka E."/>
            <person name="Keightley P.D."/>
            <person name="Kheradpour P."/>
            <person name="Kirkness E.F."/>
            <person name="Koerich L.B."/>
            <person name="Kristiansen K."/>
            <person name="Kudrna D."/>
            <person name="Kulathinal R.J."/>
            <person name="Kumar S."/>
            <person name="Kwok R."/>
            <person name="Lander E."/>
            <person name="Langley C.H."/>
            <person name="Lapoint R."/>
            <person name="Lazzaro B.P."/>
            <person name="Lee S.J."/>
            <person name="Levesque L."/>
            <person name="Li R."/>
            <person name="Lin C.F."/>
            <person name="Lin M.F."/>
            <person name="Lindblad-Toh K."/>
            <person name="Llopart A."/>
            <person name="Long M."/>
            <person name="Low L."/>
            <person name="Lozovsky E."/>
            <person name="Lu J."/>
            <person name="Luo M."/>
            <person name="Machado C.A."/>
            <person name="Makalowski W."/>
            <person name="Marzo M."/>
            <person name="Matsuda M."/>
            <person name="Matzkin L."/>
            <person name="McAllister B."/>
            <person name="McBride C.S."/>
            <person name="McKernan B."/>
            <person name="McKernan K."/>
            <person name="Mendez-Lago M."/>
            <person name="Minx P."/>
            <person name="Mollenhauer M.U."/>
            <person name="Montooth K."/>
            <person name="Mount S.M."/>
            <person name="Mu X."/>
            <person name="Myers E."/>
            <person name="Negre B."/>
            <person name="Newfeld S."/>
            <person name="Nielsen R."/>
            <person name="Noor M.A."/>
            <person name="O'Grady P."/>
            <person name="Pachter L."/>
            <person name="Papaceit M."/>
            <person name="Parisi M.J."/>
            <person name="Parisi M."/>
            <person name="Parts L."/>
            <person name="Pedersen J.S."/>
            <person name="Pesole G."/>
            <person name="Phillippy A.M."/>
            <person name="Ponting C.P."/>
            <person name="Pop M."/>
            <person name="Porcelli D."/>
            <person name="Powell J.R."/>
            <person name="Prohaska S."/>
            <person name="Pruitt K."/>
            <person name="Puig M."/>
            <person name="Quesneville H."/>
            <person name="Ram K.R."/>
            <person name="Rand D."/>
            <person name="Rasmussen M.D."/>
            <person name="Reed L.K."/>
            <person name="Reenan R."/>
            <person name="Reily A."/>
            <person name="Remington K.A."/>
            <person name="Rieger T.T."/>
            <person name="Ritchie M.G."/>
            <person name="Robin C."/>
            <person name="Rogers Y.H."/>
            <person name="Rohde C."/>
            <person name="Rozas J."/>
            <person name="Rubenfield M.J."/>
            <person name="Ruiz A."/>
            <person name="Russo S."/>
            <person name="Salzberg S.L."/>
            <person name="Sanchez-Gracia A."/>
            <person name="Saranga D.J."/>
            <person name="Sato H."/>
            <person name="Schaeffer S.W."/>
            <person name="Schatz M.C."/>
            <person name="Schlenke T."/>
            <person name="Schwartz R."/>
            <person name="Segarra C."/>
            <person name="Singh R.S."/>
            <person name="Sirot L."/>
            <person name="Sirota M."/>
            <person name="Sisneros N.B."/>
            <person name="Smith C.D."/>
            <person name="Smith T.F."/>
            <person name="Spieth J."/>
            <person name="Stage D.E."/>
            <person name="Stark A."/>
            <person name="Stephan W."/>
            <person name="Strausberg R.L."/>
            <person name="Strempel S."/>
            <person name="Sturgill D."/>
            <person name="Sutton G."/>
            <person name="Sutton G.G."/>
            <person name="Tao W."/>
            <person name="Teichmann S."/>
            <person name="Tobari Y.N."/>
            <person name="Tomimura Y."/>
            <person name="Tsolas J.M."/>
            <person name="Valente V.L."/>
            <person name="Venter E."/>
            <person name="Venter J.C."/>
            <person name="Vicario S."/>
            <person name="Vieira F.G."/>
            <person name="Vilella A.J."/>
            <person name="Villasante A."/>
            <person name="Walenz B."/>
            <person name="Wang J."/>
            <person name="Wasserman M."/>
            <person name="Watts T."/>
            <person name="Wilson D."/>
            <person name="Wilson R.K."/>
            <person name="Wing R.A."/>
            <person name="Wolfner M.F."/>
            <person name="Wong A."/>
            <person name="Wong G.K."/>
            <person name="Wu C.I."/>
            <person name="Wu G."/>
            <person name="Yamamoto D."/>
            <person name="Yang H.P."/>
            <person name="Yang S.P."/>
            <person name="Yorke J.A."/>
            <person name="Yoshida K."/>
            <person name="Zdobnov E."/>
            <person name="Zhang P."/>
            <person name="Zhang Y."/>
            <person name="Zimin A.V."/>
            <person name="Baldwin J."/>
            <person name="Abdouelleil A."/>
            <person name="Abdulkadir J."/>
            <person name="Abebe A."/>
            <person name="Abera B."/>
            <person name="Abreu J."/>
            <person name="Acer S.C."/>
            <person name="Aftuck L."/>
            <person name="Alexander A."/>
            <person name="An P."/>
            <person name="Anderson E."/>
            <person name="Anderson S."/>
            <person name="Arachi H."/>
            <person name="Azer M."/>
            <person name="Bachantsang P."/>
            <person name="Barry A."/>
            <person name="Bayul T."/>
            <person name="Berlin A."/>
            <person name="Bessette D."/>
            <person name="Bloom T."/>
            <person name="Blye J."/>
            <person name="Boguslavskiy L."/>
            <person name="Bonnet C."/>
            <person name="Boukhgalter B."/>
            <person name="Bourzgui I."/>
            <person name="Brown A."/>
            <person name="Cahill P."/>
            <person name="Channer S."/>
            <person name="Cheshatsang Y."/>
            <person name="Chuda L."/>
            <person name="Citroen M."/>
            <person name="Collymore A."/>
            <person name="Cooke P."/>
            <person name="Costello M."/>
            <person name="D'Aco K."/>
            <person name="Daza R."/>
            <person name="De Haan G."/>
            <person name="DeGray S."/>
            <person name="DeMaso C."/>
            <person name="Dhargay N."/>
            <person name="Dooley K."/>
            <person name="Dooley E."/>
            <person name="Doricent M."/>
            <person name="Dorje P."/>
            <person name="Dorjee K."/>
            <person name="Dupes A."/>
            <person name="Elong R."/>
            <person name="Falk J."/>
            <person name="Farina A."/>
            <person name="Faro S."/>
            <person name="Ferguson D."/>
            <person name="Fisher S."/>
            <person name="Foley C.D."/>
            <person name="Franke A."/>
            <person name="Friedrich D."/>
            <person name="Gadbois L."/>
            <person name="Gearin G."/>
            <person name="Gearin C.R."/>
            <person name="Giannoukos G."/>
            <person name="Goode T."/>
            <person name="Graham J."/>
            <person name="Grandbois E."/>
            <person name="Grewal S."/>
            <person name="Gyaltsen K."/>
            <person name="Hafez N."/>
            <person name="Hagos B."/>
            <person name="Hall J."/>
            <person name="Henson C."/>
            <person name="Hollinger A."/>
            <person name="Honan T."/>
            <person name="Huard M.D."/>
            <person name="Hughes L."/>
            <person name="Hurhula B."/>
            <person name="Husby M.E."/>
            <person name="Kamat A."/>
            <person name="Kanga B."/>
            <person name="Kashin S."/>
            <person name="Khazanovich D."/>
            <person name="Kisner P."/>
            <person name="Lance K."/>
            <person name="Lara M."/>
            <person name="Lee W."/>
            <person name="Lennon N."/>
            <person name="Letendre F."/>
            <person name="LeVine R."/>
            <person name="Lipovsky A."/>
            <person name="Liu X."/>
            <person name="Liu J."/>
            <person name="Liu S."/>
            <person name="Lokyitsang T."/>
            <person name="Lokyitsang Y."/>
            <person name="Lubonja R."/>
            <person name="Lui A."/>
            <person name="MacDonald P."/>
            <person name="Magnisalis V."/>
            <person name="Maru K."/>
            <person name="Matthews C."/>
            <person name="McCusker W."/>
            <person name="McDonough S."/>
            <person name="Mehta T."/>
            <person name="Meldrim J."/>
            <person name="Meneus L."/>
            <person name="Mihai O."/>
            <person name="Mihalev A."/>
            <person name="Mihova T."/>
            <person name="Mittelman R."/>
            <person name="Mlenga V."/>
            <person name="Montmayeur A."/>
            <person name="Mulrain L."/>
            <person name="Navidi A."/>
            <person name="Naylor J."/>
            <person name="Negash T."/>
            <person name="Nguyen T."/>
            <person name="Nguyen N."/>
            <person name="Nicol R."/>
            <person name="Norbu C."/>
            <person name="Norbu N."/>
            <person name="Novod N."/>
            <person name="O'Neill B."/>
            <person name="Osman S."/>
            <person name="Markiewicz E."/>
            <person name="Oyono O.L."/>
            <person name="Patti C."/>
            <person name="Phunkhang P."/>
            <person name="Pierre F."/>
            <person name="Priest M."/>
            <person name="Raghuraman S."/>
            <person name="Rege F."/>
            <person name="Reyes R."/>
            <person name="Rise C."/>
            <person name="Rogov P."/>
            <person name="Ross K."/>
            <person name="Ryan E."/>
            <person name="Settipalli S."/>
            <person name="Shea T."/>
            <person name="Sherpa N."/>
            <person name="Shi L."/>
            <person name="Shih D."/>
            <person name="Sparrow T."/>
            <person name="Spaulding J."/>
            <person name="Stalker J."/>
            <person name="Stange-Thomann N."/>
            <person name="Stavropoulos S."/>
            <person name="Stone C."/>
            <person name="Strader C."/>
            <person name="Tesfaye S."/>
            <person name="Thomson T."/>
            <person name="Thoulutsang Y."/>
            <person name="Thoulutsang D."/>
            <person name="Topham K."/>
            <person name="Topping I."/>
            <person name="Tsamla T."/>
            <person name="Vassiliev H."/>
            <person name="Vo A."/>
            <person name="Wangchuk T."/>
            <person name="Wangdi T."/>
            <person name="Weiand M."/>
            <person name="Wilkinson J."/>
            <person name="Wilson A."/>
            <person name="Yadav S."/>
            <person name="Young G."/>
            <person name="Yu Q."/>
            <person name="Zembek L."/>
            <person name="Zhong D."/>
            <person name="Zimmer A."/>
            <person name="Zwirko Z."/>
            <person name="Jaffe D.B."/>
            <person name="Alvarez P."/>
            <person name="Brockman W."/>
            <person name="Butler J."/>
            <person name="Chin C."/>
            <person name="Gnerre S."/>
            <person name="Grabherr M."/>
            <person name="Kleber M."/>
            <person name="Mauceli E."/>
            <person name="MacCallum I."/>
        </authorList>
    </citation>
    <scope>NUCLEOTIDE SEQUENCE [LARGE SCALE GENOMIC DNA]</scope>
    <source>
        <strain evidence="3">white501</strain>
    </source>
</reference>
<dbReference type="AlphaFoldDB" id="B4NV67"/>
<dbReference type="Proteomes" id="UP000000304">
    <property type="component" value="Unassembled WGS sequence"/>
</dbReference>
<evidence type="ECO:0000313" key="3">
    <source>
        <dbReference type="Proteomes" id="UP000000304"/>
    </source>
</evidence>
<dbReference type="Gene3D" id="2.40.70.10">
    <property type="entry name" value="Acid Proteases"/>
    <property type="match status" value="1"/>
</dbReference>
<sequence length="413" mass="48095">MRKTLSEFIDQTPDEPESVAIIEALEKEYGRRPAVEVKVTGVEGLERRDSSRGRRERREASHDRRETARAAPQDYAKVAKQVREWSFRYDGNENPLEFLEQVKWSAMTYGLDINQIPRAMPELLTCRALKWFFANNKFWETWVEFIQSFLEFVLPRGFMTKLAHQVRQRKQRHENFKDYMVDMQTLVRPLGMSQKETLARIRENSTPALRMFIRPYECRHLDALMALADEFEELDTQRERFDLERNNRARHQREFPRGDQNVVCRRCQDDPADPARNNNNRRDARFCAKTSTSLPQMRWPGPLVSGVQEPADQFLLDLRENRSKDFGMLPQIGKHGKRHATPPSEGQPGFARCSPSKLMGNLKAEERQLSATVLIDGVEIEATVDTGATASFISEELADRLQAAERFYLREEK</sequence>
<dbReference type="Pfam" id="PF13650">
    <property type="entry name" value="Asp_protease_2"/>
    <property type="match status" value="1"/>
</dbReference>
<protein>
    <submittedName>
        <fullName evidence="2">GD10484</fullName>
    </submittedName>
</protein>
<dbReference type="EMBL" id="CH986332">
    <property type="protein sequence ID" value="EDX15942.1"/>
    <property type="molecule type" value="Genomic_DNA"/>
</dbReference>
<dbReference type="CDD" id="cd00303">
    <property type="entry name" value="retropepsin_like"/>
    <property type="match status" value="1"/>
</dbReference>
<dbReference type="OMA" id="QRHENFK"/>
<feature type="region of interest" description="Disordered" evidence="1">
    <location>
        <begin position="40"/>
        <end position="73"/>
    </location>
</feature>
<organism evidence="2 3">
    <name type="scientific">Drosophila simulans</name>
    <name type="common">Fruit fly</name>
    <dbReference type="NCBI Taxonomy" id="7240"/>
    <lineage>
        <taxon>Eukaryota</taxon>
        <taxon>Metazoa</taxon>
        <taxon>Ecdysozoa</taxon>
        <taxon>Arthropoda</taxon>
        <taxon>Hexapoda</taxon>
        <taxon>Insecta</taxon>
        <taxon>Pterygota</taxon>
        <taxon>Neoptera</taxon>
        <taxon>Endopterygota</taxon>
        <taxon>Diptera</taxon>
        <taxon>Brachycera</taxon>
        <taxon>Muscomorpha</taxon>
        <taxon>Ephydroidea</taxon>
        <taxon>Drosophilidae</taxon>
        <taxon>Drosophila</taxon>
        <taxon>Sophophora</taxon>
    </lineage>
</organism>
<dbReference type="SUPFAM" id="SSF50630">
    <property type="entry name" value="Acid proteases"/>
    <property type="match status" value="1"/>
</dbReference>
<feature type="compositionally biased region" description="Basic and acidic residues" evidence="1">
    <location>
        <begin position="44"/>
        <end position="68"/>
    </location>
</feature>
<accession>B4NV67</accession>
<dbReference type="GO" id="GO:0006508">
    <property type="term" value="P:proteolysis"/>
    <property type="evidence" value="ECO:0007669"/>
    <property type="project" value="InterPro"/>
</dbReference>
<dbReference type="PhylomeDB" id="B4NV67"/>
<evidence type="ECO:0000256" key="1">
    <source>
        <dbReference type="SAM" id="MobiDB-lite"/>
    </source>
</evidence>
<dbReference type="PROSITE" id="PS00141">
    <property type="entry name" value="ASP_PROTEASE"/>
    <property type="match status" value="1"/>
</dbReference>
<evidence type="ECO:0000313" key="2">
    <source>
        <dbReference type="EMBL" id="EDX15942.1"/>
    </source>
</evidence>
<dbReference type="InterPro" id="IPR001969">
    <property type="entry name" value="Aspartic_peptidase_AS"/>
</dbReference>
<keyword evidence="3" id="KW-1185">Reference proteome</keyword>
<dbReference type="OrthoDB" id="8065483at2759"/>
<proteinExistence type="predicted"/>
<gene>
    <name evidence="2" type="primary">Dsim\GD10484</name>
    <name evidence="2" type="ORF">Dsim_GD10484</name>
</gene>
<feature type="region of interest" description="Disordered" evidence="1">
    <location>
        <begin position="331"/>
        <end position="351"/>
    </location>
</feature>
<dbReference type="STRING" id="7240.B4NV67"/>